<feature type="region of interest" description="Disordered" evidence="1">
    <location>
        <begin position="61"/>
        <end position="104"/>
    </location>
</feature>
<evidence type="ECO:0000256" key="1">
    <source>
        <dbReference type="SAM" id="MobiDB-lite"/>
    </source>
</evidence>
<keyword evidence="3" id="KW-1185">Reference proteome</keyword>
<dbReference type="SUPFAM" id="SSF53335">
    <property type="entry name" value="S-adenosyl-L-methionine-dependent methyltransferases"/>
    <property type="match status" value="1"/>
</dbReference>
<dbReference type="EMBL" id="CAXAMN010000647">
    <property type="protein sequence ID" value="CAK8989844.1"/>
    <property type="molecule type" value="Genomic_DNA"/>
</dbReference>
<dbReference type="Pfam" id="PF10294">
    <property type="entry name" value="Methyltransf_16"/>
    <property type="match status" value="1"/>
</dbReference>
<protein>
    <recommendedName>
        <fullName evidence="4">Calmodulin-lysine N-methyltransferase</fullName>
    </recommendedName>
</protein>
<name>A0ABP0HKH4_9DINO</name>
<evidence type="ECO:0000313" key="3">
    <source>
        <dbReference type="Proteomes" id="UP001642484"/>
    </source>
</evidence>
<dbReference type="InterPro" id="IPR029063">
    <property type="entry name" value="SAM-dependent_MTases_sf"/>
</dbReference>
<dbReference type="Gene3D" id="3.40.50.150">
    <property type="entry name" value="Vaccinia Virus protein VP39"/>
    <property type="match status" value="1"/>
</dbReference>
<gene>
    <name evidence="2" type="ORF">CCMP2556_LOCUS1815</name>
</gene>
<reference evidence="2 3" key="1">
    <citation type="submission" date="2024-02" db="EMBL/GenBank/DDBJ databases">
        <authorList>
            <person name="Chen Y."/>
            <person name="Shah S."/>
            <person name="Dougan E. K."/>
            <person name="Thang M."/>
            <person name="Chan C."/>
        </authorList>
    </citation>
    <scope>NUCLEOTIDE SEQUENCE [LARGE SCALE GENOMIC DNA]</scope>
</reference>
<dbReference type="PANTHER" id="PTHR14614">
    <property type="entry name" value="HEPATOCELLULAR CARCINOMA-ASSOCIATED ANTIGEN"/>
    <property type="match status" value="1"/>
</dbReference>
<evidence type="ECO:0000313" key="2">
    <source>
        <dbReference type="EMBL" id="CAK8989844.1"/>
    </source>
</evidence>
<evidence type="ECO:0008006" key="4">
    <source>
        <dbReference type="Google" id="ProtNLM"/>
    </source>
</evidence>
<dbReference type="CDD" id="cd02440">
    <property type="entry name" value="AdoMet_MTases"/>
    <property type="match status" value="1"/>
</dbReference>
<proteinExistence type="predicted"/>
<dbReference type="PANTHER" id="PTHR14614:SF109">
    <property type="entry name" value="RIBOSOMAL LYSINE N-METHYLTRANSFERASE 5"/>
    <property type="match status" value="1"/>
</dbReference>
<comment type="caution">
    <text evidence="2">The sequence shown here is derived from an EMBL/GenBank/DDBJ whole genome shotgun (WGS) entry which is preliminary data.</text>
</comment>
<accession>A0ABP0HKH4</accession>
<dbReference type="InterPro" id="IPR019410">
    <property type="entry name" value="Methyltransf_16"/>
</dbReference>
<sequence>MPTNMICPEDARLAATWTIHGDFWDERLLHAAILESLIHALQLAAQPVLFPTPRFSLPAEVDSADDKESLRSAPRPTAQRPNARDRDSATRYRRPPSSVFRQFPEGGEGLATFEAPEHSVKATERFVFALLDSVLYALPRDVQTAAPAGTPEADVKRLCLHTGSSGEEVSAEVCVATRKKLLIFAHNGVSFEQRQVLEVDVNLALSDESGATVWDSALCLGEMLIKRQITCGERVLELGSGTGYCGLVAAALGHKVTLTDRPVMLPLLESNIASNKLEERADVQELQWGQAPGIEGIETVIMSDCVYLPELSPLLLSTLDAMEGPLTVLWANEVRGVEEEFQEMLLRSGSLSTWQVGEDGKTRLFTERFRREGTTEVSSTDAGVPFFTSWVIGHLPSSLDFCARSLRIPMNQSLGLYISIYICNYIYNISRVWGNFLAWPSLGG</sequence>
<dbReference type="Proteomes" id="UP001642484">
    <property type="component" value="Unassembled WGS sequence"/>
</dbReference>
<organism evidence="2 3">
    <name type="scientific">Durusdinium trenchii</name>
    <dbReference type="NCBI Taxonomy" id="1381693"/>
    <lineage>
        <taxon>Eukaryota</taxon>
        <taxon>Sar</taxon>
        <taxon>Alveolata</taxon>
        <taxon>Dinophyceae</taxon>
        <taxon>Suessiales</taxon>
        <taxon>Symbiodiniaceae</taxon>
        <taxon>Durusdinium</taxon>
    </lineage>
</organism>